<reference evidence="16 17" key="1">
    <citation type="submission" date="2015-01" db="EMBL/GenBank/DDBJ databases">
        <title>Paenibacillus swuensis/DY6/whole genome sequencing.</title>
        <authorList>
            <person name="Kim M.K."/>
            <person name="Srinivasan S."/>
            <person name="Lee J.-J."/>
        </authorList>
    </citation>
    <scope>NUCLEOTIDE SEQUENCE [LARGE SCALE GENOMIC DNA]</scope>
    <source>
        <strain evidence="16 17">DY6</strain>
    </source>
</reference>
<keyword evidence="6 9" id="KW-0378">Hydrolase</keyword>
<evidence type="ECO:0000313" key="16">
    <source>
        <dbReference type="EMBL" id="ANE45716.1"/>
    </source>
</evidence>
<dbReference type="InterPro" id="IPR000209">
    <property type="entry name" value="Peptidase_S8/S53_dom"/>
</dbReference>
<feature type="region of interest" description="Disordered" evidence="11">
    <location>
        <begin position="51"/>
        <end position="72"/>
    </location>
</feature>
<dbReference type="InterPro" id="IPR036439">
    <property type="entry name" value="Dockerin_dom_sf"/>
</dbReference>
<dbReference type="InterPro" id="IPR037045">
    <property type="entry name" value="S8pro/Inhibitor_I9_sf"/>
</dbReference>
<comment type="similarity">
    <text evidence="1 9 10">Belongs to the peptidase S8 family.</text>
</comment>
<keyword evidence="3" id="KW-0964">Secreted</keyword>
<evidence type="ECO:0000256" key="5">
    <source>
        <dbReference type="ARBA" id="ARBA00022729"/>
    </source>
</evidence>
<dbReference type="SUPFAM" id="SSF49464">
    <property type="entry name" value="Carboxypeptidase regulatory domain-like"/>
    <property type="match status" value="1"/>
</dbReference>
<dbReference type="CDD" id="cd08547">
    <property type="entry name" value="Type_II_cohesin"/>
    <property type="match status" value="1"/>
</dbReference>
<dbReference type="KEGG" id="pswu:SY83_04715"/>
<dbReference type="Gene3D" id="3.30.70.80">
    <property type="entry name" value="Peptidase S8 propeptide/proteinase inhibitor I9"/>
    <property type="match status" value="1"/>
</dbReference>
<dbReference type="InterPro" id="IPR046450">
    <property type="entry name" value="PA_dom_sf"/>
</dbReference>
<feature type="domain" description="Peptidase S8/S53" evidence="13">
    <location>
        <begin position="232"/>
        <end position="648"/>
    </location>
</feature>
<dbReference type="InterPro" id="IPR002105">
    <property type="entry name" value="Dockerin_1_rpt"/>
</dbReference>
<organism evidence="16 17">
    <name type="scientific">Paenibacillus swuensis</name>
    <dbReference type="NCBI Taxonomy" id="1178515"/>
    <lineage>
        <taxon>Bacteria</taxon>
        <taxon>Bacillati</taxon>
        <taxon>Bacillota</taxon>
        <taxon>Bacilli</taxon>
        <taxon>Bacillales</taxon>
        <taxon>Paenibacillaceae</taxon>
        <taxon>Paenibacillus</taxon>
    </lineage>
</organism>
<evidence type="ECO:0000256" key="2">
    <source>
        <dbReference type="ARBA" id="ARBA00022512"/>
    </source>
</evidence>
<dbReference type="SUPFAM" id="SSF63446">
    <property type="entry name" value="Type I dockerin domain"/>
    <property type="match status" value="1"/>
</dbReference>
<dbReference type="PROSITE" id="PS00137">
    <property type="entry name" value="SUBTILASE_HIS"/>
    <property type="match status" value="1"/>
</dbReference>
<evidence type="ECO:0008006" key="18">
    <source>
        <dbReference type="Google" id="ProtNLM"/>
    </source>
</evidence>
<evidence type="ECO:0000259" key="14">
    <source>
        <dbReference type="Pfam" id="PF02225"/>
    </source>
</evidence>
<dbReference type="Gene3D" id="3.40.50.200">
    <property type="entry name" value="Peptidase S8/S53 domain"/>
    <property type="match status" value="1"/>
</dbReference>
<evidence type="ECO:0000256" key="9">
    <source>
        <dbReference type="PROSITE-ProRule" id="PRU01240"/>
    </source>
</evidence>
<evidence type="ECO:0000256" key="12">
    <source>
        <dbReference type="SAM" id="SignalP"/>
    </source>
</evidence>
<evidence type="ECO:0000259" key="15">
    <source>
        <dbReference type="Pfam" id="PF05922"/>
    </source>
</evidence>
<dbReference type="RefSeq" id="WP_068604713.1">
    <property type="nucleotide sequence ID" value="NZ_CP011388.1"/>
</dbReference>
<dbReference type="GO" id="GO:0004252">
    <property type="term" value="F:serine-type endopeptidase activity"/>
    <property type="evidence" value="ECO:0007669"/>
    <property type="project" value="UniProtKB-UniRule"/>
</dbReference>
<dbReference type="GO" id="GO:0000272">
    <property type="term" value="P:polysaccharide catabolic process"/>
    <property type="evidence" value="ECO:0007669"/>
    <property type="project" value="InterPro"/>
</dbReference>
<dbReference type="OrthoDB" id="9798386at2"/>
<dbReference type="GO" id="GO:0030246">
    <property type="term" value="F:carbohydrate binding"/>
    <property type="evidence" value="ECO:0007669"/>
    <property type="project" value="InterPro"/>
</dbReference>
<evidence type="ECO:0000256" key="1">
    <source>
        <dbReference type="ARBA" id="ARBA00011073"/>
    </source>
</evidence>
<dbReference type="PROSITE" id="PS00138">
    <property type="entry name" value="SUBTILASE_SER"/>
    <property type="match status" value="1"/>
</dbReference>
<accession>A0A172TFK2</accession>
<evidence type="ECO:0000256" key="10">
    <source>
        <dbReference type="RuleBase" id="RU003355"/>
    </source>
</evidence>
<dbReference type="PROSITE" id="PS00136">
    <property type="entry name" value="SUBTILASE_ASP"/>
    <property type="match status" value="1"/>
</dbReference>
<evidence type="ECO:0000313" key="17">
    <source>
        <dbReference type="Proteomes" id="UP000076927"/>
    </source>
</evidence>
<gene>
    <name evidence="16" type="ORF">SY83_04715</name>
</gene>
<dbReference type="Pfam" id="PF05922">
    <property type="entry name" value="Inhibitor_I9"/>
    <property type="match status" value="1"/>
</dbReference>
<evidence type="ECO:0000259" key="13">
    <source>
        <dbReference type="Pfam" id="PF00082"/>
    </source>
</evidence>
<dbReference type="Gene3D" id="2.60.40.680">
    <property type="match status" value="1"/>
</dbReference>
<keyword evidence="17" id="KW-1185">Reference proteome</keyword>
<dbReference type="InterPro" id="IPR022398">
    <property type="entry name" value="Peptidase_S8_His-AS"/>
</dbReference>
<dbReference type="Gene3D" id="3.50.30.30">
    <property type="match status" value="1"/>
</dbReference>
<feature type="active site" description="Charge relay system" evidence="8 9">
    <location>
        <position position="607"/>
    </location>
</feature>
<keyword evidence="2" id="KW-0134">Cell wall</keyword>
<evidence type="ECO:0000256" key="8">
    <source>
        <dbReference type="PIRSR" id="PIRSR615500-1"/>
    </source>
</evidence>
<dbReference type="Gene3D" id="1.10.1330.10">
    <property type="entry name" value="Dockerin domain"/>
    <property type="match status" value="1"/>
</dbReference>
<dbReference type="CDD" id="cd07474">
    <property type="entry name" value="Peptidases_S8_subtilisin_Vpr-like"/>
    <property type="match status" value="1"/>
</dbReference>
<evidence type="ECO:0000256" key="11">
    <source>
        <dbReference type="SAM" id="MobiDB-lite"/>
    </source>
</evidence>
<keyword evidence="4 9" id="KW-0645">Protease</keyword>
<feature type="signal peptide" evidence="12">
    <location>
        <begin position="1"/>
        <end position="31"/>
    </location>
</feature>
<evidence type="ECO:0000256" key="7">
    <source>
        <dbReference type="ARBA" id="ARBA00022825"/>
    </source>
</evidence>
<feature type="chain" id="PRO_5008000723" description="Dockerin domain-containing protein" evidence="12">
    <location>
        <begin position="32"/>
        <end position="1314"/>
    </location>
</feature>
<dbReference type="PANTHER" id="PTHR43806">
    <property type="entry name" value="PEPTIDASE S8"/>
    <property type="match status" value="1"/>
</dbReference>
<keyword evidence="7 9" id="KW-0720">Serine protease</keyword>
<dbReference type="InterPro" id="IPR013783">
    <property type="entry name" value="Ig-like_fold"/>
</dbReference>
<dbReference type="CDD" id="cd14256">
    <property type="entry name" value="Dockerin_I"/>
    <property type="match status" value="1"/>
</dbReference>
<dbReference type="EMBL" id="CP011388">
    <property type="protein sequence ID" value="ANE45716.1"/>
    <property type="molecule type" value="Genomic_DNA"/>
</dbReference>
<dbReference type="PRINTS" id="PR00723">
    <property type="entry name" value="SUBTILISIN"/>
</dbReference>
<dbReference type="InterPro" id="IPR003137">
    <property type="entry name" value="PA_domain"/>
</dbReference>
<proteinExistence type="inferred from homology"/>
<feature type="compositionally biased region" description="Low complexity" evidence="11">
    <location>
        <begin position="62"/>
        <end position="72"/>
    </location>
</feature>
<feature type="domain" description="PA" evidence="14">
    <location>
        <begin position="450"/>
        <end position="532"/>
    </location>
</feature>
<dbReference type="Proteomes" id="UP000076927">
    <property type="component" value="Chromosome"/>
</dbReference>
<dbReference type="PANTHER" id="PTHR43806:SF65">
    <property type="entry name" value="SERINE PROTEASE APRX"/>
    <property type="match status" value="1"/>
</dbReference>
<dbReference type="InterPro" id="IPR023827">
    <property type="entry name" value="Peptidase_S8_Asp-AS"/>
</dbReference>
<dbReference type="InterPro" id="IPR050131">
    <property type="entry name" value="Peptidase_S8_subtilisin-like"/>
</dbReference>
<dbReference type="Pfam" id="PF02225">
    <property type="entry name" value="PA"/>
    <property type="match status" value="1"/>
</dbReference>
<dbReference type="InterPro" id="IPR008969">
    <property type="entry name" value="CarboxyPept-like_regulatory"/>
</dbReference>
<dbReference type="SUPFAM" id="SSF52025">
    <property type="entry name" value="PA domain"/>
    <property type="match status" value="1"/>
</dbReference>
<dbReference type="STRING" id="1178515.SY83_04715"/>
<sequence length="1314" mass="136519">MRNRKRLSRTVLPGMLSLSVMFSGISVGAAAEPLDVKALESRLPSSATLLKSLQSPNLQQNSKPAASAKKSAAGSASPFKVRSVGGEAVEASPALTGVQNYVPKSGSASTITVIVELQARPLAVQDALVKQGRALQKSNHKAVIDKEQALFKASAAKTLGIKTRHTYSRVFNGFSVTLPANQVEQLTTLPGVKAVYPSRTMKVDPIDTVDPLMNDSAPHIGVGSYYNTGFDGSGVKVGVIDTGIDYRHPSLKDAYRGGFDFVDEDSDPMETPPDPNDPEAATSHGTHVSGTVLGRGNPENPNGATGWVRGVAPGADLYAYRVLGPGGSGSEEDVIAAVEQSVADGLDVINLSLGSDANDQNAADSIALNNAVLAGLVVVTSNGNNGPGDFTTGSPAASELAISVGASTPPGNVGLATGASTVTSNTYYDLRVMAYNSAGDYKELEGTPLELVYAGLGTTAEFQGKDVTGKIAFIKRGDIAFVDKIANAKAAGAAAAIIFNRDDLNGHAGVLLEDSLNFIPTFDMKGTDGRALLAALEASGSGTFSLTGFSSYADPGDLMADFSSRGPSLPGLEIKPDISAPGVSIRSSIPSYDGNYTYAYEYLQGTSMAAPHIAGAAALALDKQPELLPDEIKSLLMNTANKLVDGSGTRYSHMVQGAGRVNLNTAIEASAIAMVREANNAVRGGELTPYHTGSISFGKVGVGDSVYRTIDVKNISGTPASYNVTTKWYDKEAGVLSSSKSTVAVAAGETASFDVALAVDAATATGRYEGEVTLTGANGTLNVPVAVYVGEVDLPDTVSDLSLTPDVFSPNKDGAIDTSDVAFKVNLRNTYVSLDVFDYVSGQWQGYITEEAGGIPPGSYIVPDWDGTISDYTDVFTVNDGLYALAPFYSDEGGDYLLEDQAVPFVTDTHVPKSTLEEGLEVEDGIGTIKGAVQEDLLVDVFGDYSGIGVAALYEKDGDWVQADGTIAANGAFTIKVPVGLNSTPIEVYVYDSAGNGTISPAYVVDNVSTQKTSLTVAPSKPEVAVKEGFDVSVDFAQVKDLYSAQFSLTYSSALTKGAVANSVTLSTYQQANHPASGLIVREKVVKLAGGLVRSDYIVSLSGDIGGFSGSGSLASYPFSATKTGKYDLALSNVRLLNSNGQEIEAGTLTGGTVNVVTKKYVVSGKLTAEAFGFGVAYDKVWYQGADGVVASKVEAWDAQGKLAGTGIVNADGTYSISLAAGTYTIKASVPGHIAKSMKVGVSAAKTLHFGVLTAGDVNGDSIVDLKDLNQANKAMGKIAPWTTYQAASADINRDNKVDAVDTNYILDNYGSVK</sequence>
<dbReference type="InterPro" id="IPR010259">
    <property type="entry name" value="S8pro/Inhibitor_I9"/>
</dbReference>
<dbReference type="InterPro" id="IPR036852">
    <property type="entry name" value="Peptidase_S8/S53_dom_sf"/>
</dbReference>
<dbReference type="Pfam" id="PF00082">
    <property type="entry name" value="Peptidase_S8"/>
    <property type="match status" value="1"/>
</dbReference>
<dbReference type="InterPro" id="IPR015500">
    <property type="entry name" value="Peptidase_S8_subtilisin-rel"/>
</dbReference>
<dbReference type="InterPro" id="IPR034213">
    <property type="entry name" value="S8_Vpr-like"/>
</dbReference>
<dbReference type="SUPFAM" id="SSF52743">
    <property type="entry name" value="Subtilisin-like"/>
    <property type="match status" value="1"/>
</dbReference>
<dbReference type="SUPFAM" id="SSF49384">
    <property type="entry name" value="Carbohydrate-binding domain"/>
    <property type="match status" value="1"/>
</dbReference>
<evidence type="ECO:0000256" key="6">
    <source>
        <dbReference type="ARBA" id="ARBA00022801"/>
    </source>
</evidence>
<keyword evidence="5 12" id="KW-0732">Signal</keyword>
<dbReference type="GO" id="GO:0006508">
    <property type="term" value="P:proteolysis"/>
    <property type="evidence" value="ECO:0007669"/>
    <property type="project" value="UniProtKB-KW"/>
</dbReference>
<feature type="region of interest" description="Disordered" evidence="11">
    <location>
        <begin position="260"/>
        <end position="308"/>
    </location>
</feature>
<feature type="domain" description="Inhibitor I9" evidence="15">
    <location>
        <begin position="114"/>
        <end position="203"/>
    </location>
</feature>
<feature type="active site" description="Charge relay system" evidence="8 9">
    <location>
        <position position="284"/>
    </location>
</feature>
<dbReference type="GO" id="GO:0004553">
    <property type="term" value="F:hydrolase activity, hydrolyzing O-glycosyl compounds"/>
    <property type="evidence" value="ECO:0007669"/>
    <property type="project" value="InterPro"/>
</dbReference>
<name>A0A172TFK2_9BACL</name>
<dbReference type="Pfam" id="PF00404">
    <property type="entry name" value="Dockerin_1"/>
    <property type="match status" value="1"/>
</dbReference>
<dbReference type="PATRIC" id="fig|1178515.4.peg.953"/>
<dbReference type="Gene3D" id="2.60.40.10">
    <property type="entry name" value="Immunoglobulins"/>
    <property type="match status" value="1"/>
</dbReference>
<dbReference type="InterPro" id="IPR008965">
    <property type="entry name" value="CBM2/CBM3_carb-bd_dom_sf"/>
</dbReference>
<feature type="active site" description="Charge relay system" evidence="8 9">
    <location>
        <position position="241"/>
    </location>
</feature>
<evidence type="ECO:0000256" key="4">
    <source>
        <dbReference type="ARBA" id="ARBA00022670"/>
    </source>
</evidence>
<dbReference type="PROSITE" id="PS51892">
    <property type="entry name" value="SUBTILASE"/>
    <property type="match status" value="1"/>
</dbReference>
<evidence type="ECO:0000256" key="3">
    <source>
        <dbReference type="ARBA" id="ARBA00022525"/>
    </source>
</evidence>
<dbReference type="InterPro" id="IPR023828">
    <property type="entry name" value="Peptidase_S8_Ser-AS"/>
</dbReference>
<feature type="compositionally biased region" description="Polar residues" evidence="11">
    <location>
        <begin position="51"/>
        <end position="61"/>
    </location>
</feature>
<protein>
    <recommendedName>
        <fullName evidence="18">Dockerin domain-containing protein</fullName>
    </recommendedName>
</protein>